<dbReference type="EMBL" id="DF196820">
    <property type="protein sequence ID" value="GAD31383.1"/>
    <property type="molecule type" value="Genomic_DNA"/>
</dbReference>
<dbReference type="Proteomes" id="UP000030675">
    <property type="component" value="Unassembled WGS sequence"/>
</dbReference>
<protein>
    <submittedName>
        <fullName evidence="1">Uncharacterized protein</fullName>
    </submittedName>
</protein>
<evidence type="ECO:0000313" key="2">
    <source>
        <dbReference type="Proteomes" id="UP000030675"/>
    </source>
</evidence>
<name>V5F612_PHOLE</name>
<accession>V5F612</accession>
<proteinExistence type="predicted"/>
<organism evidence="1 2">
    <name type="scientific">Photobacterium leiognathi lrivu.4.1</name>
    <dbReference type="NCBI Taxonomy" id="1248232"/>
    <lineage>
        <taxon>Bacteria</taxon>
        <taxon>Pseudomonadati</taxon>
        <taxon>Pseudomonadota</taxon>
        <taxon>Gammaproteobacteria</taxon>
        <taxon>Vibrionales</taxon>
        <taxon>Vibrionaceae</taxon>
        <taxon>Photobacterium</taxon>
    </lineage>
</organism>
<sequence>MLINSFTVKYMKRCASSYSILVTKAFNLCYKNVSLQYIRFLNIHIDYALYIHHFSPLIIKVGFFHPGA</sequence>
<dbReference type="HOGENOM" id="CLU_2790350_0_0_6"/>
<dbReference type="AlphaFoldDB" id="V5F612"/>
<evidence type="ECO:0000313" key="1">
    <source>
        <dbReference type="EMBL" id="GAD31383.1"/>
    </source>
</evidence>
<reference evidence="2" key="1">
    <citation type="submission" date="2012-12" db="EMBL/GenBank/DDBJ databases">
        <title>Genome Sequence of Photobacterium leiognathi lrivu.4.1.</title>
        <authorList>
            <person name="Urbanczyk H."/>
            <person name="Ogura Y."/>
            <person name="Hayashi T."/>
            <person name="Dunlap P.V."/>
        </authorList>
    </citation>
    <scope>NUCLEOTIDE SEQUENCE [LARGE SCALE GENOMIC DNA]</scope>
    <source>
        <strain evidence="2">lrivu.4.1</strain>
    </source>
</reference>
<gene>
    <name evidence="1" type="ORF">PLEI_3041</name>
</gene>